<dbReference type="PANTHER" id="PTHR46889:SF4">
    <property type="entry name" value="TRANSPOSASE INSO FOR INSERTION SEQUENCE ELEMENT IS911B-RELATED"/>
    <property type="match status" value="1"/>
</dbReference>
<evidence type="ECO:0000313" key="3">
    <source>
        <dbReference type="Proteomes" id="UP001595696"/>
    </source>
</evidence>
<dbReference type="Pfam" id="PF13683">
    <property type="entry name" value="rve_3"/>
    <property type="match status" value="1"/>
</dbReference>
<sequence length="108" mass="12305">MQRPVEPTQYVSLRFTESLALHGLSASVGSVGDAYDNALAESIIGLFKTEVINRHGPLETLTEVEFALMEWCDWYNNARLHSRLDYLTPAEYETAYYAQQPPRRPARV</sequence>
<dbReference type="PANTHER" id="PTHR46889">
    <property type="entry name" value="TRANSPOSASE INSF FOR INSERTION SEQUENCE IS3B-RELATED"/>
    <property type="match status" value="1"/>
</dbReference>
<dbReference type="InterPro" id="IPR001584">
    <property type="entry name" value="Integrase_cat-core"/>
</dbReference>
<evidence type="ECO:0000313" key="2">
    <source>
        <dbReference type="EMBL" id="MFC3964473.1"/>
    </source>
</evidence>
<gene>
    <name evidence="2" type="ORF">ACFO0B_21025</name>
</gene>
<dbReference type="InterPro" id="IPR036397">
    <property type="entry name" value="RNaseH_sf"/>
</dbReference>
<evidence type="ECO:0000259" key="1">
    <source>
        <dbReference type="PROSITE" id="PS50994"/>
    </source>
</evidence>
<name>A0ABV8DX14_9NOCA</name>
<keyword evidence="3" id="KW-1185">Reference proteome</keyword>
<dbReference type="EMBL" id="JBHSAX010000017">
    <property type="protein sequence ID" value="MFC3964473.1"/>
    <property type="molecule type" value="Genomic_DNA"/>
</dbReference>
<dbReference type="SUPFAM" id="SSF53098">
    <property type="entry name" value="Ribonuclease H-like"/>
    <property type="match status" value="1"/>
</dbReference>
<dbReference type="RefSeq" id="WP_378614230.1">
    <property type="nucleotide sequence ID" value="NZ_JBHSAX010000017.1"/>
</dbReference>
<feature type="domain" description="Integrase catalytic" evidence="1">
    <location>
        <begin position="1"/>
        <end position="97"/>
    </location>
</feature>
<dbReference type="Gene3D" id="3.30.420.10">
    <property type="entry name" value="Ribonuclease H-like superfamily/Ribonuclease H"/>
    <property type="match status" value="1"/>
</dbReference>
<accession>A0ABV8DX14</accession>
<proteinExistence type="predicted"/>
<dbReference type="InterPro" id="IPR012337">
    <property type="entry name" value="RNaseH-like_sf"/>
</dbReference>
<organism evidence="2 3">
    <name type="scientific">Nocardia jiangsuensis</name>
    <dbReference type="NCBI Taxonomy" id="1691563"/>
    <lineage>
        <taxon>Bacteria</taxon>
        <taxon>Bacillati</taxon>
        <taxon>Actinomycetota</taxon>
        <taxon>Actinomycetes</taxon>
        <taxon>Mycobacteriales</taxon>
        <taxon>Nocardiaceae</taxon>
        <taxon>Nocardia</taxon>
    </lineage>
</organism>
<dbReference type="Proteomes" id="UP001595696">
    <property type="component" value="Unassembled WGS sequence"/>
</dbReference>
<comment type="caution">
    <text evidence="2">The sequence shown here is derived from an EMBL/GenBank/DDBJ whole genome shotgun (WGS) entry which is preliminary data.</text>
</comment>
<dbReference type="InterPro" id="IPR050900">
    <property type="entry name" value="Transposase_IS3/IS150/IS904"/>
</dbReference>
<protein>
    <submittedName>
        <fullName evidence="2">Integrase core domain-containing protein</fullName>
    </submittedName>
</protein>
<reference evidence="3" key="1">
    <citation type="journal article" date="2019" name="Int. J. Syst. Evol. Microbiol.">
        <title>The Global Catalogue of Microorganisms (GCM) 10K type strain sequencing project: providing services to taxonomists for standard genome sequencing and annotation.</title>
        <authorList>
            <consortium name="The Broad Institute Genomics Platform"/>
            <consortium name="The Broad Institute Genome Sequencing Center for Infectious Disease"/>
            <person name="Wu L."/>
            <person name="Ma J."/>
        </authorList>
    </citation>
    <scope>NUCLEOTIDE SEQUENCE [LARGE SCALE GENOMIC DNA]</scope>
    <source>
        <strain evidence="3">CGMCC 4.7330</strain>
    </source>
</reference>
<dbReference type="PROSITE" id="PS50994">
    <property type="entry name" value="INTEGRASE"/>
    <property type="match status" value="1"/>
</dbReference>